<dbReference type="Pfam" id="PF04536">
    <property type="entry name" value="TPM_phosphatase"/>
    <property type="match status" value="1"/>
</dbReference>
<feature type="transmembrane region" description="Helical" evidence="2">
    <location>
        <begin position="189"/>
        <end position="213"/>
    </location>
</feature>
<dbReference type="Proteomes" id="UP000249377">
    <property type="component" value="Unassembled WGS sequence"/>
</dbReference>
<keyword evidence="2" id="KW-0812">Transmembrane</keyword>
<feature type="chain" id="PRO_5016368703" evidence="3">
    <location>
        <begin position="25"/>
        <end position="281"/>
    </location>
</feature>
<name>A0A328UET6_9FIRM</name>
<dbReference type="Gene3D" id="3.10.310.50">
    <property type="match status" value="1"/>
</dbReference>
<keyword evidence="6" id="KW-1185">Reference proteome</keyword>
<evidence type="ECO:0000259" key="4">
    <source>
        <dbReference type="Pfam" id="PF04536"/>
    </source>
</evidence>
<keyword evidence="2" id="KW-0472">Membrane</keyword>
<dbReference type="RefSeq" id="WP_112331214.1">
    <property type="nucleotide sequence ID" value="NZ_QLYR01000001.1"/>
</dbReference>
<evidence type="ECO:0000313" key="5">
    <source>
        <dbReference type="EMBL" id="RAQ30018.1"/>
    </source>
</evidence>
<gene>
    <name evidence="5" type="ORF">DPQ25_00425</name>
</gene>
<evidence type="ECO:0000256" key="2">
    <source>
        <dbReference type="SAM" id="Phobius"/>
    </source>
</evidence>
<feature type="signal peptide" evidence="3">
    <location>
        <begin position="1"/>
        <end position="24"/>
    </location>
</feature>
<dbReference type="EMBL" id="QLYR01000001">
    <property type="protein sequence ID" value="RAQ30018.1"/>
    <property type="molecule type" value="Genomic_DNA"/>
</dbReference>
<evidence type="ECO:0000256" key="1">
    <source>
        <dbReference type="SAM" id="MobiDB-lite"/>
    </source>
</evidence>
<evidence type="ECO:0000313" key="6">
    <source>
        <dbReference type="Proteomes" id="UP000249377"/>
    </source>
</evidence>
<keyword evidence="2" id="KW-1133">Transmembrane helix</keyword>
<dbReference type="AlphaFoldDB" id="A0A328UET6"/>
<keyword evidence="3" id="KW-0732">Signal</keyword>
<protein>
    <submittedName>
        <fullName evidence="5">TPM domain-containing protein</fullName>
    </submittedName>
</protein>
<dbReference type="PANTHER" id="PTHR30373">
    <property type="entry name" value="UPF0603 PROTEIN YGCG"/>
    <property type="match status" value="1"/>
</dbReference>
<proteinExistence type="predicted"/>
<feature type="region of interest" description="Disordered" evidence="1">
    <location>
        <begin position="253"/>
        <end position="281"/>
    </location>
</feature>
<sequence length="281" mass="30138">MNKRILSLLAMVMLCVSLALPALASDSPSSQGYSIPSIPAERQLPRLVDNADLLNSTEEAALLTKLDEISERQYCDVAIVTVDSLEGKNATAYADDFYDYNGYGMGTGDSGILLLISMENRDWAITTYGFGIQAFTDAGQEYITERFLPDLSDGNYAAAFDHFALLADQFLTQARTGNPYDSGNLPRGLLGLTWTLAAVGIGILVAWSIVSIMKSKLKSVRPRSNAAGYVRGGSMKLTAAQDLFLYRTISRTARPKSSGGGGSSTRTSSSGRSHGGRSGKF</sequence>
<evidence type="ECO:0000256" key="3">
    <source>
        <dbReference type="SAM" id="SignalP"/>
    </source>
</evidence>
<comment type="caution">
    <text evidence="5">The sequence shown here is derived from an EMBL/GenBank/DDBJ whole genome shotgun (WGS) entry which is preliminary data.</text>
</comment>
<reference evidence="5 6" key="1">
    <citation type="submission" date="2018-06" db="EMBL/GenBank/DDBJ databases">
        <title>Noncontiguous genome sequence of Ruminococcaceae bacterium ASD2818.</title>
        <authorList>
            <person name="Chaplin A.V."/>
            <person name="Sokolova S.R."/>
            <person name="Kochetkova T.O."/>
            <person name="Goltsov A.Y."/>
            <person name="Trofimov D.Y."/>
            <person name="Efimov B.A."/>
        </authorList>
    </citation>
    <scope>NUCLEOTIDE SEQUENCE [LARGE SCALE GENOMIC DNA]</scope>
    <source>
        <strain evidence="5 6">ASD2818</strain>
    </source>
</reference>
<accession>A0A328UET6</accession>
<dbReference type="InterPro" id="IPR007621">
    <property type="entry name" value="TPM_dom"/>
</dbReference>
<dbReference type="PANTHER" id="PTHR30373:SF2">
    <property type="entry name" value="UPF0603 PROTEIN YGCG"/>
    <property type="match status" value="1"/>
</dbReference>
<feature type="domain" description="TPM" evidence="4">
    <location>
        <begin position="48"/>
        <end position="164"/>
    </location>
</feature>
<organism evidence="5 6">
    <name type="scientific">Hydrogeniiclostridium mannosilyticum</name>
    <dbReference type="NCBI Taxonomy" id="2764322"/>
    <lineage>
        <taxon>Bacteria</taxon>
        <taxon>Bacillati</taxon>
        <taxon>Bacillota</taxon>
        <taxon>Clostridia</taxon>
        <taxon>Eubacteriales</taxon>
        <taxon>Acutalibacteraceae</taxon>
        <taxon>Hydrogeniiclostridium</taxon>
    </lineage>
</organism>